<evidence type="ECO:0000313" key="2">
    <source>
        <dbReference type="Proteomes" id="UP000016927"/>
    </source>
</evidence>
<sequence length="915" mass="108093">MTSQLNLKDINFEEMYTPDIKDSYLYKITYEMISGSSTKISLLDSNNTPVIHIVIIGSINNTRDRVKEMSFIKVFPSDEAGQIYSLKMLCERNRKSNFFEEHDIIIIGENFLSLQKLKINLECYAVLNNLKRIKKDINIITTVSLKKTISQNENDEKRLTDKVIWLNIYHVLSSFDYFTTNLISRALELKYKLDEFSQENYYEEFDGPKIVKQTVNNFLDLKRIVSKCFKICKDVQIIEIHEDNGKINFYVKSEEIKRVFYDILDFYRNLTVLKDLTNIKMATREDINEHFQQVARFAKQYLEFITIIENFLNSLESSENLSLQHQENEFNSLKNNLDVCLRSFKKYTTYPSDSNLIENEDITFLEGYTLEMIVKNCDTAINIFNDLIEISNKETFRENFVKEVFVDFKDKVSRFRENVIKYDFLILMNYLILAVKADGDGKQSFYLYTTESIDNIRYTDLTQKETFDLLDIEKISLLSYKNINIDDIDIPEFMISNLYRITYQIMPGINTKISLRNSNEQPVINIDFFEGENDSEDKFLTSMKNCYHENGELKDIVKMVCERIHKNNFFDEYDTFIIGENQLSFDKLKMNLECFKAIHELKALKIIMNMIKSTSYNAPDENKGLHIQQCFISFDCFIENLLEQIIRSTYELHNFKDNELLFGEKRWSQVVDYVFCLTKIVTKCFTIFKNVNFIGKYGNGLKQYNFSDSEIEKIFKNIVVFYENDNKIGTLLDNTMDIDEDCDECYIQTSDFLCHYLEFVSLIENFIIKSKSSKLLSAQDQKNSTSPYIMAVKWTKEVLTMHFNNLYNYSLRDLKNFCSLRSVILKSIIKNCLVIESLFKSLSEIFKTVPHNEPLLNEIFVDFEKNLKEHKDAIFEYKNEFESFLYDMSFEKNIFINEIIFRLQGNNDFKNLTIN</sequence>
<name>R0KSF0_NOSB1</name>
<dbReference type="Proteomes" id="UP000016927">
    <property type="component" value="Unassembled WGS sequence"/>
</dbReference>
<feature type="non-terminal residue" evidence="1">
    <location>
        <position position="915"/>
    </location>
</feature>
<gene>
    <name evidence="1" type="ORF">NBO_63g0015</name>
</gene>
<reference evidence="1 2" key="1">
    <citation type="journal article" date="2013" name="BMC Genomics">
        <title>Comparative genomics of parasitic silkworm microsporidia reveal an association between genome expansion and host adaptation.</title>
        <authorList>
            <person name="Pan G."/>
            <person name="Xu J."/>
            <person name="Li T."/>
            <person name="Xia Q."/>
            <person name="Liu S.L."/>
            <person name="Zhang G."/>
            <person name="Li S."/>
            <person name="Li C."/>
            <person name="Liu H."/>
            <person name="Yang L."/>
            <person name="Liu T."/>
            <person name="Zhang X."/>
            <person name="Wu Z."/>
            <person name="Fan W."/>
            <person name="Dang X."/>
            <person name="Xiang H."/>
            <person name="Tao M."/>
            <person name="Li Y."/>
            <person name="Hu J."/>
            <person name="Li Z."/>
            <person name="Lin L."/>
            <person name="Luo J."/>
            <person name="Geng L."/>
            <person name="Wang L."/>
            <person name="Long M."/>
            <person name="Wan Y."/>
            <person name="He N."/>
            <person name="Zhang Z."/>
            <person name="Lu C."/>
            <person name="Keeling P.J."/>
            <person name="Wang J."/>
            <person name="Xiang Z."/>
            <person name="Zhou Z."/>
        </authorList>
    </citation>
    <scope>NUCLEOTIDE SEQUENCE [LARGE SCALE GENOMIC DNA]</scope>
    <source>
        <strain evidence="2">CQ1 / CVCC 102059</strain>
    </source>
</reference>
<proteinExistence type="predicted"/>
<dbReference type="HOGENOM" id="CLU_318084_0_0_1"/>
<dbReference type="EMBL" id="KB908971">
    <property type="protein sequence ID" value="EOB13696.1"/>
    <property type="molecule type" value="Genomic_DNA"/>
</dbReference>
<dbReference type="VEuPathDB" id="MicrosporidiaDB:NBO_63g0015"/>
<protein>
    <submittedName>
        <fullName evidence="1">Uncharacterized protein</fullName>
    </submittedName>
</protein>
<dbReference type="AlphaFoldDB" id="R0KSF0"/>
<accession>R0KSF0</accession>
<keyword evidence="2" id="KW-1185">Reference proteome</keyword>
<organism evidence="1 2">
    <name type="scientific">Nosema bombycis (strain CQ1 / CVCC 102059)</name>
    <name type="common">Microsporidian parasite</name>
    <name type="synonym">Pebrine of silkworm</name>
    <dbReference type="NCBI Taxonomy" id="578461"/>
    <lineage>
        <taxon>Eukaryota</taxon>
        <taxon>Fungi</taxon>
        <taxon>Fungi incertae sedis</taxon>
        <taxon>Microsporidia</taxon>
        <taxon>Nosematidae</taxon>
        <taxon>Nosema</taxon>
    </lineage>
</organism>
<evidence type="ECO:0000313" key="1">
    <source>
        <dbReference type="EMBL" id="EOB13696.1"/>
    </source>
</evidence>